<evidence type="ECO:0000313" key="2">
    <source>
        <dbReference type="Proteomes" id="UP000887116"/>
    </source>
</evidence>
<accession>A0A8X6FXE9</accession>
<dbReference type="EMBL" id="BMAO01023728">
    <property type="protein sequence ID" value="GFQ90567.1"/>
    <property type="molecule type" value="Genomic_DNA"/>
</dbReference>
<protein>
    <submittedName>
        <fullName evidence="1">N-acetyltransferase domain-containing protein</fullName>
    </submittedName>
</protein>
<gene>
    <name evidence="1" type="primary">NCL1_18721</name>
    <name evidence="1" type="ORF">TNCT_501941</name>
</gene>
<dbReference type="OrthoDB" id="6435313at2759"/>
<organism evidence="1 2">
    <name type="scientific">Trichonephila clavata</name>
    <name type="common">Joro spider</name>
    <name type="synonym">Nephila clavata</name>
    <dbReference type="NCBI Taxonomy" id="2740835"/>
    <lineage>
        <taxon>Eukaryota</taxon>
        <taxon>Metazoa</taxon>
        <taxon>Ecdysozoa</taxon>
        <taxon>Arthropoda</taxon>
        <taxon>Chelicerata</taxon>
        <taxon>Arachnida</taxon>
        <taxon>Araneae</taxon>
        <taxon>Araneomorphae</taxon>
        <taxon>Entelegynae</taxon>
        <taxon>Araneoidea</taxon>
        <taxon>Nephilidae</taxon>
        <taxon>Trichonephila</taxon>
    </lineage>
</organism>
<sequence>MEMMLQRVMRQNVRLCSNFTRGMKENKIKDPNTTFRIRPMRIEDIPQVVELVRSHHFHFPASTLKFWHLQDRDGMRIAVTESGFQILSSYSQ</sequence>
<proteinExistence type="predicted"/>
<reference evidence="1" key="1">
    <citation type="submission" date="2020-07" db="EMBL/GenBank/DDBJ databases">
        <title>Multicomponent nature underlies the extraordinary mechanical properties of spider dragline silk.</title>
        <authorList>
            <person name="Kono N."/>
            <person name="Nakamura H."/>
            <person name="Mori M."/>
            <person name="Yoshida Y."/>
            <person name="Ohtoshi R."/>
            <person name="Malay A.D."/>
            <person name="Moran D.A.P."/>
            <person name="Tomita M."/>
            <person name="Numata K."/>
            <person name="Arakawa K."/>
        </authorList>
    </citation>
    <scope>NUCLEOTIDE SEQUENCE</scope>
</reference>
<comment type="caution">
    <text evidence="1">The sequence shown here is derived from an EMBL/GenBank/DDBJ whole genome shotgun (WGS) entry which is preliminary data.</text>
</comment>
<dbReference type="AlphaFoldDB" id="A0A8X6FXE9"/>
<keyword evidence="2" id="KW-1185">Reference proteome</keyword>
<dbReference type="Proteomes" id="UP000887116">
    <property type="component" value="Unassembled WGS sequence"/>
</dbReference>
<name>A0A8X6FXE9_TRICU</name>
<evidence type="ECO:0000313" key="1">
    <source>
        <dbReference type="EMBL" id="GFQ90567.1"/>
    </source>
</evidence>